<organism evidence="1 2">
    <name type="scientific">Punica granatum</name>
    <name type="common">Pomegranate</name>
    <dbReference type="NCBI Taxonomy" id="22663"/>
    <lineage>
        <taxon>Eukaryota</taxon>
        <taxon>Viridiplantae</taxon>
        <taxon>Streptophyta</taxon>
        <taxon>Embryophyta</taxon>
        <taxon>Tracheophyta</taxon>
        <taxon>Spermatophyta</taxon>
        <taxon>Magnoliopsida</taxon>
        <taxon>eudicotyledons</taxon>
        <taxon>Gunneridae</taxon>
        <taxon>Pentapetalae</taxon>
        <taxon>rosids</taxon>
        <taxon>malvids</taxon>
        <taxon>Myrtales</taxon>
        <taxon>Lythraceae</taxon>
        <taxon>Punica</taxon>
    </lineage>
</organism>
<evidence type="ECO:0000313" key="1">
    <source>
        <dbReference type="EMBL" id="PKI64780.1"/>
    </source>
</evidence>
<proteinExistence type="predicted"/>
<keyword evidence="2" id="KW-1185">Reference proteome</keyword>
<comment type="caution">
    <text evidence="1">The sequence shown here is derived from an EMBL/GenBank/DDBJ whole genome shotgun (WGS) entry which is preliminary data.</text>
</comment>
<name>A0A2I0K9C7_PUNGR</name>
<evidence type="ECO:0000313" key="2">
    <source>
        <dbReference type="Proteomes" id="UP000233551"/>
    </source>
</evidence>
<reference evidence="1 2" key="1">
    <citation type="submission" date="2017-11" db="EMBL/GenBank/DDBJ databases">
        <title>De-novo sequencing of pomegranate (Punica granatum L.) genome.</title>
        <authorList>
            <person name="Akparov Z."/>
            <person name="Amiraslanov A."/>
            <person name="Hajiyeva S."/>
            <person name="Abbasov M."/>
            <person name="Kaur K."/>
            <person name="Hamwieh A."/>
            <person name="Solovyev V."/>
            <person name="Salamov A."/>
            <person name="Braich B."/>
            <person name="Kosarev P."/>
            <person name="Mahmoud A."/>
            <person name="Hajiyev E."/>
            <person name="Babayeva S."/>
            <person name="Izzatullayeva V."/>
            <person name="Mammadov A."/>
            <person name="Mammadov A."/>
            <person name="Sharifova S."/>
            <person name="Ojaghi J."/>
            <person name="Eynullazada K."/>
            <person name="Bayramov B."/>
            <person name="Abdulazimova A."/>
            <person name="Shahmuradov I."/>
        </authorList>
    </citation>
    <scope>NUCLEOTIDE SEQUENCE [LARGE SCALE GENOMIC DNA]</scope>
    <source>
        <strain evidence="2">cv. AG2017</strain>
        <tissue evidence="1">Leaf</tissue>
    </source>
</reference>
<accession>A0A2I0K9C7</accession>
<protein>
    <submittedName>
        <fullName evidence="1">Uncharacterized protein</fullName>
    </submittedName>
</protein>
<sequence length="66" mass="7408">MDKYFFPMSRGCVSPRLGQLVQVLRGHWTSVRAVLGSTDLRKTLSSRVCSEYCELKAAAPRELFAS</sequence>
<dbReference type="EMBL" id="PGOL01000795">
    <property type="protein sequence ID" value="PKI64780.1"/>
    <property type="molecule type" value="Genomic_DNA"/>
</dbReference>
<dbReference type="AlphaFoldDB" id="A0A2I0K9C7"/>
<dbReference type="Proteomes" id="UP000233551">
    <property type="component" value="Unassembled WGS sequence"/>
</dbReference>
<gene>
    <name evidence="1" type="ORF">CRG98_014849</name>
</gene>